<dbReference type="CTD" id="20249849"/>
<evidence type="ECO:0000313" key="3">
    <source>
        <dbReference type="Proteomes" id="UP000030746"/>
    </source>
</evidence>
<dbReference type="STRING" id="225164.V3ZZG6"/>
<sequence>MTEQVGQELHELDINKENSNVETSPSPDLSEGIPGVVNEGFQPESANVHSTKFGSAGSPEEELPPLTFVDFMPRCIGYEETADGKEPEFAQFRTVMEQANQWLLSMSQYKVYKVETIDRKLLSDLKLDLDTTLYHESSHGETIYLRGLRLWIVPQTTPNEAVQQISYITVLPDQASTGSKENFASLALSSSFRMRADRPVPFFDDITSTFSKLNRHLQSRPLPGKILNIETFPLKVMESLKPTEKPDVEKSCWSDMGKLSRLFIYAIRIFYIPGEQKFETVGFHDEEPHMVQNSDGLGVRVKYSPFTQVVGKTAKWIKEQKNIRIVNLQSLNIKVDKRSDGNVTLKSDISGYGELPFTESQYVKILRTYYVNEHKPAVPDLYSSYNLTTRLFVPIRHSGREFEAFSKTMQRAIAWLQVTKTPLFGMETVQYIVNPNSGGSGVNENRVDVNVNKNTGRYHLTCIRLYFSENFKEPSGDLLPKVAEDEAGWGCIIS</sequence>
<evidence type="ECO:0000256" key="1">
    <source>
        <dbReference type="SAM" id="MobiDB-lite"/>
    </source>
</evidence>
<keyword evidence="3" id="KW-1185">Reference proteome</keyword>
<dbReference type="EMBL" id="KB203083">
    <property type="protein sequence ID" value="ESO86376.1"/>
    <property type="molecule type" value="Genomic_DNA"/>
</dbReference>
<dbReference type="HOGENOM" id="CLU_032947_0_0_1"/>
<name>V3ZZG6_LOTGI</name>
<proteinExistence type="predicted"/>
<dbReference type="Proteomes" id="UP000030746">
    <property type="component" value="Unassembled WGS sequence"/>
</dbReference>
<dbReference type="RefSeq" id="XP_009062917.1">
    <property type="nucleotide sequence ID" value="XM_009064669.1"/>
</dbReference>
<gene>
    <name evidence="2" type="ORF">LOTGIDRAFT_235435</name>
</gene>
<dbReference type="AlphaFoldDB" id="V3ZZG6"/>
<dbReference type="OMA" id="IRIFRVC"/>
<feature type="compositionally biased region" description="Polar residues" evidence="1">
    <location>
        <begin position="17"/>
        <end position="27"/>
    </location>
</feature>
<evidence type="ECO:0000313" key="2">
    <source>
        <dbReference type="EMBL" id="ESO86376.1"/>
    </source>
</evidence>
<dbReference type="KEGG" id="lgi:LOTGIDRAFT_235435"/>
<organism evidence="2 3">
    <name type="scientific">Lottia gigantea</name>
    <name type="common">Giant owl limpet</name>
    <dbReference type="NCBI Taxonomy" id="225164"/>
    <lineage>
        <taxon>Eukaryota</taxon>
        <taxon>Metazoa</taxon>
        <taxon>Spiralia</taxon>
        <taxon>Lophotrochozoa</taxon>
        <taxon>Mollusca</taxon>
        <taxon>Gastropoda</taxon>
        <taxon>Patellogastropoda</taxon>
        <taxon>Lottioidea</taxon>
        <taxon>Lottiidae</taxon>
        <taxon>Lottia</taxon>
    </lineage>
</organism>
<reference evidence="2 3" key="1">
    <citation type="journal article" date="2013" name="Nature">
        <title>Insights into bilaterian evolution from three spiralian genomes.</title>
        <authorList>
            <person name="Simakov O."/>
            <person name="Marletaz F."/>
            <person name="Cho S.J."/>
            <person name="Edsinger-Gonzales E."/>
            <person name="Havlak P."/>
            <person name="Hellsten U."/>
            <person name="Kuo D.H."/>
            <person name="Larsson T."/>
            <person name="Lv J."/>
            <person name="Arendt D."/>
            <person name="Savage R."/>
            <person name="Osoegawa K."/>
            <person name="de Jong P."/>
            <person name="Grimwood J."/>
            <person name="Chapman J.A."/>
            <person name="Shapiro H."/>
            <person name="Aerts A."/>
            <person name="Otillar R.P."/>
            <person name="Terry A.Y."/>
            <person name="Boore J.L."/>
            <person name="Grigoriev I.V."/>
            <person name="Lindberg D.R."/>
            <person name="Seaver E.C."/>
            <person name="Weisblat D.A."/>
            <person name="Putnam N.H."/>
            <person name="Rokhsar D.S."/>
        </authorList>
    </citation>
    <scope>NUCLEOTIDE SEQUENCE [LARGE SCALE GENOMIC DNA]</scope>
</reference>
<dbReference type="OrthoDB" id="6283821at2759"/>
<dbReference type="GeneID" id="20249849"/>
<feature type="region of interest" description="Disordered" evidence="1">
    <location>
        <begin position="1"/>
        <end position="41"/>
    </location>
</feature>
<accession>V3ZZG6</accession>
<protein>
    <submittedName>
        <fullName evidence="2">Uncharacterized protein</fullName>
    </submittedName>
</protein>